<accession>A0ABV3BX08</accession>
<dbReference type="RefSeq" id="WP_359356151.1">
    <property type="nucleotide sequence ID" value="NZ_JBEYXV010000021.1"/>
</dbReference>
<evidence type="ECO:0000313" key="2">
    <source>
        <dbReference type="EMBL" id="MEU6825554.1"/>
    </source>
</evidence>
<proteinExistence type="predicted"/>
<dbReference type="Proteomes" id="UP001551176">
    <property type="component" value="Unassembled WGS sequence"/>
</dbReference>
<dbReference type="NCBIfam" id="TIGR04186">
    <property type="entry name" value="GRASP_targ"/>
    <property type="match status" value="1"/>
</dbReference>
<organism evidence="2 3">
    <name type="scientific">Streptomyces atriruber</name>
    <dbReference type="NCBI Taxonomy" id="545121"/>
    <lineage>
        <taxon>Bacteria</taxon>
        <taxon>Bacillati</taxon>
        <taxon>Actinomycetota</taxon>
        <taxon>Actinomycetes</taxon>
        <taxon>Kitasatosporales</taxon>
        <taxon>Streptomycetaceae</taxon>
        <taxon>Streptomyces</taxon>
    </lineage>
</organism>
<dbReference type="InterPro" id="IPR026496">
    <property type="entry name" value="GRASP_targ"/>
</dbReference>
<feature type="region of interest" description="Disordered" evidence="1">
    <location>
        <begin position="40"/>
        <end position="87"/>
    </location>
</feature>
<evidence type="ECO:0000256" key="1">
    <source>
        <dbReference type="SAM" id="MobiDB-lite"/>
    </source>
</evidence>
<dbReference type="EMBL" id="JBEYXV010000021">
    <property type="protein sequence ID" value="MEU6825554.1"/>
    <property type="molecule type" value="Genomic_DNA"/>
</dbReference>
<name>A0ABV3BX08_9ACTN</name>
<sequence>MSHTQAPWGMTRLAPYRNTIDVPRGQLTLAPESQTTTYLDEAGHPLPRPMHAAITATSSSTQTGADGGGGTPPPPADSDSIPDEISD</sequence>
<protein>
    <submittedName>
        <fullName evidence="2">ATP-grasp-modified RiPP</fullName>
    </submittedName>
</protein>
<reference evidence="2 3" key="1">
    <citation type="submission" date="2024-06" db="EMBL/GenBank/DDBJ databases">
        <title>The Natural Products Discovery Center: Release of the First 8490 Sequenced Strains for Exploring Actinobacteria Biosynthetic Diversity.</title>
        <authorList>
            <person name="Kalkreuter E."/>
            <person name="Kautsar S.A."/>
            <person name="Yang D."/>
            <person name="Bader C.D."/>
            <person name="Teijaro C.N."/>
            <person name="Fluegel L."/>
            <person name="Davis C.M."/>
            <person name="Simpson J.R."/>
            <person name="Lauterbach L."/>
            <person name="Steele A.D."/>
            <person name="Gui C."/>
            <person name="Meng S."/>
            <person name="Li G."/>
            <person name="Viehrig K."/>
            <person name="Ye F."/>
            <person name="Su P."/>
            <person name="Kiefer A.F."/>
            <person name="Nichols A."/>
            <person name="Cepeda A.J."/>
            <person name="Yan W."/>
            <person name="Fan B."/>
            <person name="Jiang Y."/>
            <person name="Adhikari A."/>
            <person name="Zheng C.-J."/>
            <person name="Schuster L."/>
            <person name="Cowan T.M."/>
            <person name="Smanski M.J."/>
            <person name="Chevrette M.G."/>
            <person name="De Carvalho L.P.S."/>
            <person name="Shen B."/>
        </authorList>
    </citation>
    <scope>NUCLEOTIDE SEQUENCE [LARGE SCALE GENOMIC DNA]</scope>
    <source>
        <strain evidence="2 3">NPDC046838</strain>
    </source>
</reference>
<feature type="compositionally biased region" description="Low complexity" evidence="1">
    <location>
        <begin position="52"/>
        <end position="64"/>
    </location>
</feature>
<comment type="caution">
    <text evidence="2">The sequence shown here is derived from an EMBL/GenBank/DDBJ whole genome shotgun (WGS) entry which is preliminary data.</text>
</comment>
<evidence type="ECO:0000313" key="3">
    <source>
        <dbReference type="Proteomes" id="UP001551176"/>
    </source>
</evidence>
<keyword evidence="3" id="KW-1185">Reference proteome</keyword>
<gene>
    <name evidence="2" type="primary">tgmA</name>
    <name evidence="2" type="ORF">ABZ921_33495</name>
</gene>